<keyword evidence="4" id="KW-0378">Hydrolase</keyword>
<evidence type="ECO:0000313" key="5">
    <source>
        <dbReference type="Proteomes" id="UP000095727"/>
    </source>
</evidence>
<protein>
    <submittedName>
        <fullName evidence="4">Methenyltetrahydrofolate cyclohydrolase</fullName>
        <ecNumber evidence="4">3.5.4.9</ecNumber>
    </submittedName>
</protein>
<proteinExistence type="predicted"/>
<feature type="transmembrane region" description="Helical" evidence="2">
    <location>
        <begin position="20"/>
        <end position="41"/>
    </location>
</feature>
<accession>A0A173TRY9</accession>
<gene>
    <name evidence="4" type="primary">fchA</name>
    <name evidence="4" type="ORF">ERS852574_02373</name>
</gene>
<keyword evidence="2" id="KW-0812">Transmembrane</keyword>
<dbReference type="Proteomes" id="UP000095727">
    <property type="component" value="Unassembled WGS sequence"/>
</dbReference>
<keyword evidence="1" id="KW-0175">Coiled coil</keyword>
<dbReference type="RefSeq" id="WP_055157608.1">
    <property type="nucleotide sequence ID" value="NZ_CYXR01000018.1"/>
</dbReference>
<evidence type="ECO:0000313" key="4">
    <source>
        <dbReference type="EMBL" id="CUN04847.1"/>
    </source>
</evidence>
<dbReference type="InterPro" id="IPR036178">
    <property type="entry name" value="Formintransfe-cycloase-like_sf"/>
</dbReference>
<reference evidence="4 5" key="1">
    <citation type="submission" date="2015-09" db="EMBL/GenBank/DDBJ databases">
        <authorList>
            <consortium name="Pathogen Informatics"/>
        </authorList>
    </citation>
    <scope>NUCLEOTIDE SEQUENCE [LARGE SCALE GENOMIC DNA]</scope>
    <source>
        <strain evidence="4 5">2789STDY5834962</strain>
    </source>
</reference>
<name>A0A173TRY9_9FIRM</name>
<evidence type="ECO:0000256" key="2">
    <source>
        <dbReference type="SAM" id="Phobius"/>
    </source>
</evidence>
<evidence type="ECO:0000259" key="3">
    <source>
        <dbReference type="Pfam" id="PF04961"/>
    </source>
</evidence>
<keyword evidence="2" id="KW-0472">Membrane</keyword>
<dbReference type="Pfam" id="PF04961">
    <property type="entry name" value="FTCD_C"/>
    <property type="match status" value="1"/>
</dbReference>
<sequence length="209" mass="22844">MLLEQKTTDFLEQLSSSTPIPGGGGASAAVGAFASALGLMVTNLTVGKKKYADVEEEILEIREKLEQKKQDLVRMVDEDAEAFEPLAKAYRMPKETEEEQAEKEKVMEAALKNAAEAPLCIMKTIVDTMEMIRVLGEKGSRLAVSDAGVAILFAQAALEGASLNIFINTKMMKDQEEAERLNYLADQLIATGKELKETTYDAVLKGIRP</sequence>
<dbReference type="EC" id="3.5.4.9" evidence="4"/>
<dbReference type="EMBL" id="CYXR01000018">
    <property type="protein sequence ID" value="CUN04847.1"/>
    <property type="molecule type" value="Genomic_DNA"/>
</dbReference>
<dbReference type="Gene3D" id="1.20.120.680">
    <property type="entry name" value="Formiminotetrahydrofolate cyclodeaminase monomer, up-and-down helical bundle"/>
    <property type="match status" value="1"/>
</dbReference>
<evidence type="ECO:0000256" key="1">
    <source>
        <dbReference type="SAM" id="Coils"/>
    </source>
</evidence>
<feature type="domain" description="Cyclodeaminase/cyclohydrolase" evidence="3">
    <location>
        <begin position="8"/>
        <end position="182"/>
    </location>
</feature>
<feature type="coiled-coil region" evidence="1">
    <location>
        <begin position="51"/>
        <end position="82"/>
    </location>
</feature>
<dbReference type="InterPro" id="IPR007044">
    <property type="entry name" value="Cyclodeamin/CycHdrlase"/>
</dbReference>
<keyword evidence="2" id="KW-1133">Transmembrane helix</keyword>
<dbReference type="GO" id="GO:0004477">
    <property type="term" value="F:methenyltetrahydrofolate cyclohydrolase activity"/>
    <property type="evidence" value="ECO:0007669"/>
    <property type="project" value="UniProtKB-EC"/>
</dbReference>
<dbReference type="AlphaFoldDB" id="A0A173TRY9"/>
<organism evidence="4 5">
    <name type="scientific">Coprococcus comes</name>
    <dbReference type="NCBI Taxonomy" id="410072"/>
    <lineage>
        <taxon>Bacteria</taxon>
        <taxon>Bacillati</taxon>
        <taxon>Bacillota</taxon>
        <taxon>Clostridia</taxon>
        <taxon>Lachnospirales</taxon>
        <taxon>Lachnospiraceae</taxon>
        <taxon>Coprococcus</taxon>
    </lineage>
</organism>
<dbReference type="SUPFAM" id="SSF101262">
    <property type="entry name" value="Methenyltetrahydrofolate cyclohydrolase-like"/>
    <property type="match status" value="1"/>
</dbReference>